<sequence>MTREKFMTTISFVRAGAALSLGPGLGVHPERQAVPIAPGRRAAPAPGLHDALRERARAAPEATAFYFIDTDERLSTLTNAALLAHARAAAGALARRGVGSGARVLLSFATGPDVVVALFGCVLLGAVPILLEPPFASKRALSWRSRAAAILRGAGARALIVEASLHEQAETVARGAAAPPVLVPADLAGSDDFDDEPAPAPDALAFIQYTSGTTSEPRGVMVSHRALLANARGIGEISGYREGELSLGWLPLHHDMGLVGVVLAPFLHGLPVALLPPLSFVLRPQRWLWAMHHLRGALSPAPNFAYQLCLGKIGDDQLAGLDLGAWRLAYNGAEFIDAGTVAAFRRRFGPYGLPARSVHPVYGMAEFVLAATFPAADSEPRVDFVARERLNRDGVAAPVAPDDPAALAFVGVGRPFPGHAMKIVDAAGVALPERVQGQIVLRGPSLTEGYVGDPDASAAALRDGWLCTGDLGYVADGELFVTGRCKELVVKAGRNYHPQALEAAAGRVPGARAGCIAAFGEYDPADGTEAVVVVVETAETGRDALARLARAVERAVLAETGLRPDRVVLVAPRSLPKTSSGKLQRLEIRDLTRADRLRDLMPRDA</sequence>
<dbReference type="Pfam" id="PF00501">
    <property type="entry name" value="AMP-binding"/>
    <property type="match status" value="1"/>
</dbReference>
<dbReference type="PANTHER" id="PTHR22754">
    <property type="entry name" value="DISCO-INTERACTING PROTEIN 2 DIP2 -RELATED"/>
    <property type="match status" value="1"/>
</dbReference>
<dbReference type="InterPro" id="IPR045851">
    <property type="entry name" value="AMP-bd_C_sf"/>
</dbReference>
<feature type="domain" description="AMP-dependent synthetase/ligase" evidence="3">
    <location>
        <begin position="52"/>
        <end position="450"/>
    </location>
</feature>
<evidence type="ECO:0000259" key="3">
    <source>
        <dbReference type="Pfam" id="PF00501"/>
    </source>
</evidence>
<comment type="caution">
    <text evidence="4">The sequence shown here is derived from an EMBL/GenBank/DDBJ whole genome shotgun (WGS) entry which is preliminary data.</text>
</comment>
<keyword evidence="2" id="KW-0472">Membrane</keyword>
<accession>A0ABS7U5M4</accession>
<feature type="transmembrane region" description="Helical" evidence="2">
    <location>
        <begin position="104"/>
        <end position="131"/>
    </location>
</feature>
<evidence type="ECO:0000313" key="5">
    <source>
        <dbReference type="Proteomes" id="UP001139031"/>
    </source>
</evidence>
<dbReference type="Gene3D" id="3.40.50.12780">
    <property type="entry name" value="N-terminal domain of ligase-like"/>
    <property type="match status" value="1"/>
</dbReference>
<reference evidence="4" key="1">
    <citation type="submission" date="2021-08" db="EMBL/GenBank/DDBJ databases">
        <authorList>
            <person name="Stevens D.C."/>
        </authorList>
    </citation>
    <scope>NUCLEOTIDE SEQUENCE</scope>
    <source>
        <strain evidence="4">DSM 53165</strain>
    </source>
</reference>
<keyword evidence="5" id="KW-1185">Reference proteome</keyword>
<dbReference type="PANTHER" id="PTHR22754:SF32">
    <property type="entry name" value="DISCO-INTERACTING PROTEIN 2"/>
    <property type="match status" value="1"/>
</dbReference>
<comment type="similarity">
    <text evidence="1">Belongs to the ATP-dependent AMP-binding enzyme family.</text>
</comment>
<gene>
    <name evidence="4" type="ORF">K7C98_41205</name>
</gene>
<organism evidence="4 5">
    <name type="scientific">Nannocystis pusilla</name>
    <dbReference type="NCBI Taxonomy" id="889268"/>
    <lineage>
        <taxon>Bacteria</taxon>
        <taxon>Pseudomonadati</taxon>
        <taxon>Myxococcota</taxon>
        <taxon>Polyangia</taxon>
        <taxon>Nannocystales</taxon>
        <taxon>Nannocystaceae</taxon>
        <taxon>Nannocystis</taxon>
    </lineage>
</organism>
<dbReference type="InterPro" id="IPR042099">
    <property type="entry name" value="ANL_N_sf"/>
</dbReference>
<dbReference type="InterPro" id="IPR020845">
    <property type="entry name" value="AMP-binding_CS"/>
</dbReference>
<dbReference type="InterPro" id="IPR000873">
    <property type="entry name" value="AMP-dep_synth/lig_dom"/>
</dbReference>
<evidence type="ECO:0000256" key="2">
    <source>
        <dbReference type="SAM" id="Phobius"/>
    </source>
</evidence>
<keyword evidence="2" id="KW-0812">Transmembrane</keyword>
<dbReference type="SUPFAM" id="SSF56801">
    <property type="entry name" value="Acetyl-CoA synthetase-like"/>
    <property type="match status" value="1"/>
</dbReference>
<dbReference type="PROSITE" id="PS00455">
    <property type="entry name" value="AMP_BINDING"/>
    <property type="match status" value="1"/>
</dbReference>
<keyword evidence="2" id="KW-1133">Transmembrane helix</keyword>
<dbReference type="Gene3D" id="3.30.300.30">
    <property type="match status" value="1"/>
</dbReference>
<dbReference type="Proteomes" id="UP001139031">
    <property type="component" value="Unassembled WGS sequence"/>
</dbReference>
<name>A0ABS7U5M4_9BACT</name>
<protein>
    <submittedName>
        <fullName evidence="4">AMP-binding protein</fullName>
    </submittedName>
</protein>
<evidence type="ECO:0000256" key="1">
    <source>
        <dbReference type="ARBA" id="ARBA00006432"/>
    </source>
</evidence>
<proteinExistence type="inferred from homology"/>
<dbReference type="EMBL" id="JAIRAU010000057">
    <property type="protein sequence ID" value="MBZ5715686.1"/>
    <property type="molecule type" value="Genomic_DNA"/>
</dbReference>
<evidence type="ECO:0000313" key="4">
    <source>
        <dbReference type="EMBL" id="MBZ5715686.1"/>
    </source>
</evidence>